<keyword evidence="9" id="KW-0255">Endonuclease</keyword>
<dbReference type="PANTHER" id="PTHR22930:SF85">
    <property type="entry name" value="GH03217P-RELATED"/>
    <property type="match status" value="1"/>
</dbReference>
<protein>
    <submittedName>
        <fullName evidence="9">DDE superfamily endonuclease</fullName>
    </submittedName>
</protein>
<evidence type="ECO:0000313" key="10">
    <source>
        <dbReference type="Proteomes" id="UP001458880"/>
    </source>
</evidence>
<dbReference type="GO" id="GO:0004519">
    <property type="term" value="F:endonuclease activity"/>
    <property type="evidence" value="ECO:0007669"/>
    <property type="project" value="UniProtKB-KW"/>
</dbReference>
<dbReference type="InterPro" id="IPR027806">
    <property type="entry name" value="HARBI1_dom"/>
</dbReference>
<keyword evidence="10" id="KW-1185">Reference proteome</keyword>
<dbReference type="GO" id="GO:0016787">
    <property type="term" value="F:hydrolase activity"/>
    <property type="evidence" value="ECO:0007669"/>
    <property type="project" value="UniProtKB-KW"/>
</dbReference>
<evidence type="ECO:0000256" key="1">
    <source>
        <dbReference type="ARBA" id="ARBA00001968"/>
    </source>
</evidence>
<dbReference type="GO" id="GO:0046872">
    <property type="term" value="F:metal ion binding"/>
    <property type="evidence" value="ECO:0007669"/>
    <property type="project" value="UniProtKB-KW"/>
</dbReference>
<keyword evidence="4" id="KW-0540">Nuclease</keyword>
<comment type="cofactor">
    <cofactor evidence="1">
        <name>a divalent metal cation</name>
        <dbReference type="ChEBI" id="CHEBI:60240"/>
    </cofactor>
</comment>
<evidence type="ECO:0000256" key="3">
    <source>
        <dbReference type="ARBA" id="ARBA00006958"/>
    </source>
</evidence>
<keyword evidence="5" id="KW-0479">Metal-binding</keyword>
<name>A0AAW1HSE1_POPJA</name>
<keyword evidence="7" id="KW-0539">Nucleus</keyword>
<gene>
    <name evidence="9" type="ORF">QE152_g40108</name>
</gene>
<dbReference type="Pfam" id="PF13359">
    <property type="entry name" value="DDE_Tnp_4"/>
    <property type="match status" value="1"/>
</dbReference>
<dbReference type="PANTHER" id="PTHR22930">
    <property type="match status" value="1"/>
</dbReference>
<comment type="subcellular location">
    <subcellularLocation>
        <location evidence="2">Nucleus</location>
    </subcellularLocation>
</comment>
<reference evidence="9 10" key="1">
    <citation type="journal article" date="2024" name="BMC Genomics">
        <title>De novo assembly and annotation of Popillia japonica's genome with initial clues to its potential as an invasive pest.</title>
        <authorList>
            <person name="Cucini C."/>
            <person name="Boschi S."/>
            <person name="Funari R."/>
            <person name="Cardaioli E."/>
            <person name="Iannotti N."/>
            <person name="Marturano G."/>
            <person name="Paoli F."/>
            <person name="Bruttini M."/>
            <person name="Carapelli A."/>
            <person name="Frati F."/>
            <person name="Nardi F."/>
        </authorList>
    </citation>
    <scope>NUCLEOTIDE SEQUENCE [LARGE SCALE GENOMIC DNA]</scope>
    <source>
        <strain evidence="9">DMR45628</strain>
    </source>
</reference>
<evidence type="ECO:0000256" key="5">
    <source>
        <dbReference type="ARBA" id="ARBA00022723"/>
    </source>
</evidence>
<proteinExistence type="inferred from homology"/>
<evidence type="ECO:0000259" key="8">
    <source>
        <dbReference type="Pfam" id="PF13359"/>
    </source>
</evidence>
<evidence type="ECO:0000313" key="9">
    <source>
        <dbReference type="EMBL" id="KAK9679336.1"/>
    </source>
</evidence>
<comment type="caution">
    <text evidence="9">The sequence shown here is derived from an EMBL/GenBank/DDBJ whole genome shotgun (WGS) entry which is preliminary data.</text>
</comment>
<keyword evidence="6" id="KW-0378">Hydrolase</keyword>
<evidence type="ECO:0000256" key="2">
    <source>
        <dbReference type="ARBA" id="ARBA00004123"/>
    </source>
</evidence>
<evidence type="ECO:0000256" key="7">
    <source>
        <dbReference type="ARBA" id="ARBA00023242"/>
    </source>
</evidence>
<dbReference type="InterPro" id="IPR045249">
    <property type="entry name" value="HARBI1-like"/>
</dbReference>
<dbReference type="GO" id="GO:0005634">
    <property type="term" value="C:nucleus"/>
    <property type="evidence" value="ECO:0007669"/>
    <property type="project" value="UniProtKB-SubCell"/>
</dbReference>
<dbReference type="EMBL" id="JASPKY010001040">
    <property type="protein sequence ID" value="KAK9679336.1"/>
    <property type="molecule type" value="Genomic_DNA"/>
</dbReference>
<organism evidence="9 10">
    <name type="scientific">Popillia japonica</name>
    <name type="common">Japanese beetle</name>
    <dbReference type="NCBI Taxonomy" id="7064"/>
    <lineage>
        <taxon>Eukaryota</taxon>
        <taxon>Metazoa</taxon>
        <taxon>Ecdysozoa</taxon>
        <taxon>Arthropoda</taxon>
        <taxon>Hexapoda</taxon>
        <taxon>Insecta</taxon>
        <taxon>Pterygota</taxon>
        <taxon>Neoptera</taxon>
        <taxon>Endopterygota</taxon>
        <taxon>Coleoptera</taxon>
        <taxon>Polyphaga</taxon>
        <taxon>Scarabaeiformia</taxon>
        <taxon>Scarabaeidae</taxon>
        <taxon>Rutelinae</taxon>
        <taxon>Popillia</taxon>
    </lineage>
</organism>
<dbReference type="AlphaFoldDB" id="A0AAW1HSE1"/>
<evidence type="ECO:0000256" key="4">
    <source>
        <dbReference type="ARBA" id="ARBA00022722"/>
    </source>
</evidence>
<comment type="similarity">
    <text evidence="3">Belongs to the HARBI1 family.</text>
</comment>
<feature type="domain" description="DDE Tnp4" evidence="8">
    <location>
        <begin position="111"/>
        <end position="245"/>
    </location>
</feature>
<evidence type="ECO:0000256" key="6">
    <source>
        <dbReference type="ARBA" id="ARBA00022801"/>
    </source>
</evidence>
<sequence>MQKDTFKKLSKLLIEKDKYQIIKRKYRGGNYPIQPEKSVLVFFWYLATQDSLIYIGDRFNLVASTVMQIVNAILYIVVSLKKNFIFWPKTEDEIISIRNGFTHYPGAVGAVDGTHVRIKIVPKEQHDSYIDRFLKHSINLMAICTSEKIFTYVFIGYPGSAHDSRVFLASGFVRNIENSGPNLYFSSNEYHILGDSAFPIRTWLMTPYKRVNQLGEMENYHNYCLSADRVAIENVFGIIKGRWRRL</sequence>
<dbReference type="Proteomes" id="UP001458880">
    <property type="component" value="Unassembled WGS sequence"/>
</dbReference>
<accession>A0AAW1HSE1</accession>